<organism evidence="1 2">
    <name type="scientific">Blastopirellula marina</name>
    <dbReference type="NCBI Taxonomy" id="124"/>
    <lineage>
        <taxon>Bacteria</taxon>
        <taxon>Pseudomonadati</taxon>
        <taxon>Planctomycetota</taxon>
        <taxon>Planctomycetia</taxon>
        <taxon>Pirellulales</taxon>
        <taxon>Pirellulaceae</taxon>
        <taxon>Blastopirellula</taxon>
    </lineage>
</organism>
<gene>
    <name evidence="1" type="ORF">C5Y96_11595</name>
</gene>
<reference evidence="1 2" key="1">
    <citation type="submission" date="2018-02" db="EMBL/GenBank/DDBJ databases">
        <title>Comparative genomes isolates from brazilian mangrove.</title>
        <authorList>
            <person name="Araujo J.E."/>
            <person name="Taketani R.G."/>
            <person name="Silva M.C.P."/>
            <person name="Loureco M.V."/>
            <person name="Andreote F.D."/>
        </authorList>
    </citation>
    <scope>NUCLEOTIDE SEQUENCE [LARGE SCALE GENOMIC DNA]</scope>
    <source>
        <strain evidence="1 2">HEX-2 MGV</strain>
    </source>
</reference>
<dbReference type="Proteomes" id="UP000240009">
    <property type="component" value="Unassembled WGS sequence"/>
</dbReference>
<accession>A0A2S8FMQ8</accession>
<dbReference type="OrthoDB" id="279836at2"/>
<protein>
    <submittedName>
        <fullName evidence="1">Uncharacterized protein</fullName>
    </submittedName>
</protein>
<dbReference type="AlphaFoldDB" id="A0A2S8FMQ8"/>
<evidence type="ECO:0000313" key="1">
    <source>
        <dbReference type="EMBL" id="PQO33475.1"/>
    </source>
</evidence>
<dbReference type="RefSeq" id="WP_105353269.1">
    <property type="nucleotide sequence ID" value="NZ_PUIA01000035.1"/>
</dbReference>
<proteinExistence type="predicted"/>
<evidence type="ECO:0000313" key="2">
    <source>
        <dbReference type="Proteomes" id="UP000240009"/>
    </source>
</evidence>
<dbReference type="EMBL" id="PUIA01000035">
    <property type="protein sequence ID" value="PQO33475.1"/>
    <property type="molecule type" value="Genomic_DNA"/>
</dbReference>
<name>A0A2S8FMQ8_9BACT</name>
<sequence length="132" mass="14592">MPEFLIVLHRKVPGIPEEVPGTEIAKSEIFLARLARKLGVVSLNDFKSQSPAVTDALAQINGLDLSDVKLDKETWYAPAQGLQTVSALRDHLRSHPAAIPNTNQVLEELDLWNHVLTMATKEGVPWHLLVSI</sequence>
<comment type="caution">
    <text evidence="1">The sequence shown here is derived from an EMBL/GenBank/DDBJ whole genome shotgun (WGS) entry which is preliminary data.</text>
</comment>